<evidence type="ECO:0000313" key="3">
    <source>
        <dbReference type="EMBL" id="MBS2547138.1"/>
    </source>
</evidence>
<dbReference type="Proteomes" id="UP000730482">
    <property type="component" value="Unassembled WGS sequence"/>
</dbReference>
<evidence type="ECO:0000256" key="1">
    <source>
        <dbReference type="SAM" id="MobiDB-lite"/>
    </source>
</evidence>
<dbReference type="SUPFAM" id="SSF52777">
    <property type="entry name" value="CoA-dependent acyltransferases"/>
    <property type="match status" value="1"/>
</dbReference>
<dbReference type="Pfam" id="PF00198">
    <property type="entry name" value="2-oxoacid_dh"/>
    <property type="match status" value="1"/>
</dbReference>
<dbReference type="EMBL" id="JAAFYZ010000023">
    <property type="protein sequence ID" value="MBS2547138.1"/>
    <property type="molecule type" value="Genomic_DNA"/>
</dbReference>
<evidence type="ECO:0000259" key="2">
    <source>
        <dbReference type="Pfam" id="PF00198"/>
    </source>
</evidence>
<name>A0ABS5KM56_9ACTN</name>
<organism evidence="3 4">
    <name type="scientific">Catenulispora pinistramenti</name>
    <dbReference type="NCBI Taxonomy" id="2705254"/>
    <lineage>
        <taxon>Bacteria</taxon>
        <taxon>Bacillati</taxon>
        <taxon>Actinomycetota</taxon>
        <taxon>Actinomycetes</taxon>
        <taxon>Catenulisporales</taxon>
        <taxon>Catenulisporaceae</taxon>
        <taxon>Catenulispora</taxon>
    </lineage>
</organism>
<proteinExistence type="predicted"/>
<keyword evidence="4" id="KW-1185">Reference proteome</keyword>
<dbReference type="InterPro" id="IPR001078">
    <property type="entry name" value="2-oxoacid_DH_actylTfrase"/>
</dbReference>
<dbReference type="RefSeq" id="WP_212008739.1">
    <property type="nucleotide sequence ID" value="NZ_JAAFYZ010000023.1"/>
</dbReference>
<feature type="compositionally biased region" description="Pro residues" evidence="1">
    <location>
        <begin position="276"/>
        <end position="290"/>
    </location>
</feature>
<evidence type="ECO:0000313" key="4">
    <source>
        <dbReference type="Proteomes" id="UP000730482"/>
    </source>
</evidence>
<feature type="region of interest" description="Disordered" evidence="1">
    <location>
        <begin position="270"/>
        <end position="302"/>
    </location>
</feature>
<dbReference type="Gene3D" id="3.30.559.10">
    <property type="entry name" value="Chloramphenicol acetyltransferase-like domain"/>
    <property type="match status" value="1"/>
</dbReference>
<sequence>MRSEGTTTAKTATRIRGVEIHPLPADRRLAIGAARTGHRRTPLHYLVTADVTTARRIMAMSPDTFSLTAFIAVSVARAAAEHPTVHAYRDWRGRLVTHHHVDVMVPVQTQTEPGHRIVPHVVTDADLGDVVEVSTQLLSTNDSPAYGIERLCDRLPGLTRVPGLLRAMYTVQDRSVRLRQRTGTVAVTTTGMRNVGETFGIAMPALMPLQVTVGSVCSAPHRTSNIIEQHEILNLTLTFDHYVVEETEAAAFATRLCDTIEHAEALQAHIAKKRPSQPPVPAPAPEPAPEPETTSPTPRPAR</sequence>
<feature type="domain" description="2-oxoacid dehydrogenase acyltransferase catalytic" evidence="2">
    <location>
        <begin position="182"/>
        <end position="266"/>
    </location>
</feature>
<protein>
    <submittedName>
        <fullName evidence="3">2-oxo acid dehydrogenase subunit E2</fullName>
    </submittedName>
</protein>
<gene>
    <name evidence="3" type="ORF">KGQ19_09665</name>
</gene>
<dbReference type="InterPro" id="IPR023213">
    <property type="entry name" value="CAT-like_dom_sf"/>
</dbReference>
<reference evidence="3 4" key="1">
    <citation type="submission" date="2020-02" db="EMBL/GenBank/DDBJ databases">
        <title>Acidophilic actinobacteria isolated from forest soil.</title>
        <authorList>
            <person name="Golinska P."/>
        </authorList>
    </citation>
    <scope>NUCLEOTIDE SEQUENCE [LARGE SCALE GENOMIC DNA]</scope>
    <source>
        <strain evidence="3 4">NL8</strain>
    </source>
</reference>
<comment type="caution">
    <text evidence="3">The sequence shown here is derived from an EMBL/GenBank/DDBJ whole genome shotgun (WGS) entry which is preliminary data.</text>
</comment>
<accession>A0ABS5KM56</accession>